<protein>
    <submittedName>
        <fullName evidence="4">Type IV pilus assembly protein PilE</fullName>
    </submittedName>
</protein>
<keyword evidence="3" id="KW-0472">Membrane</keyword>
<dbReference type="NCBIfam" id="TIGR02532">
    <property type="entry name" value="IV_pilin_GFxxxE"/>
    <property type="match status" value="1"/>
</dbReference>
<dbReference type="PANTHER" id="PTHR30093">
    <property type="entry name" value="GENERAL SECRETION PATHWAY PROTEIN G"/>
    <property type="match status" value="1"/>
</dbReference>
<accession>A0A3N1P6K5</accession>
<dbReference type="RefSeq" id="WP_123422336.1">
    <property type="nucleotide sequence ID" value="NZ_JBLXAC010000009.1"/>
</dbReference>
<dbReference type="GO" id="GO:0043683">
    <property type="term" value="P:type IV pilus assembly"/>
    <property type="evidence" value="ECO:0007669"/>
    <property type="project" value="InterPro"/>
</dbReference>
<dbReference type="InterPro" id="IPR031982">
    <property type="entry name" value="PilE-like"/>
</dbReference>
<keyword evidence="2" id="KW-0488">Methylation</keyword>
<evidence type="ECO:0000256" key="2">
    <source>
        <dbReference type="ARBA" id="ARBA00022481"/>
    </source>
</evidence>
<dbReference type="STRING" id="584787.GCA_001247655_00915"/>
<name>A0A3N1P6K5_9GAMM</name>
<evidence type="ECO:0000256" key="3">
    <source>
        <dbReference type="SAM" id="Phobius"/>
    </source>
</evidence>
<keyword evidence="5" id="KW-1185">Reference proteome</keyword>
<evidence type="ECO:0000313" key="4">
    <source>
        <dbReference type="EMBL" id="ROQ22370.1"/>
    </source>
</evidence>
<dbReference type="EMBL" id="RJUL01000010">
    <property type="protein sequence ID" value="ROQ22370.1"/>
    <property type="molecule type" value="Genomic_DNA"/>
</dbReference>
<keyword evidence="3" id="KW-0812">Transmembrane</keyword>
<sequence length="138" mass="14587">MSSRAKGFTLMELMIAVVVVGIISAIAYPSYINYLAKSRRAEAQTELMRLASLEEQYRIDHRTYVSDLTKLGASGSTYTVAKGAFTISANGATDSLTLTATASSDQSGKDPDCAVMTVDETGKKAAKNSSNGGSNGCW</sequence>
<proteinExistence type="predicted"/>
<gene>
    <name evidence="4" type="ORF">EDC28_1109</name>
</gene>
<evidence type="ECO:0000256" key="1">
    <source>
        <dbReference type="ARBA" id="ARBA00004167"/>
    </source>
</evidence>
<dbReference type="GO" id="GO:0016020">
    <property type="term" value="C:membrane"/>
    <property type="evidence" value="ECO:0007669"/>
    <property type="project" value="UniProtKB-SubCell"/>
</dbReference>
<dbReference type="Proteomes" id="UP000268033">
    <property type="component" value="Unassembled WGS sequence"/>
</dbReference>
<feature type="transmembrane region" description="Helical" evidence="3">
    <location>
        <begin position="12"/>
        <end position="31"/>
    </location>
</feature>
<dbReference type="Pfam" id="PF07963">
    <property type="entry name" value="N_methyl"/>
    <property type="match status" value="1"/>
</dbReference>
<dbReference type="PANTHER" id="PTHR30093:SF47">
    <property type="entry name" value="TYPE IV PILUS NON-CORE MINOR PILIN PILE"/>
    <property type="match status" value="1"/>
</dbReference>
<dbReference type="GO" id="GO:0015628">
    <property type="term" value="P:protein secretion by the type II secretion system"/>
    <property type="evidence" value="ECO:0007669"/>
    <property type="project" value="InterPro"/>
</dbReference>
<comment type="subcellular location">
    <subcellularLocation>
        <location evidence="1">Membrane</location>
        <topology evidence="1">Single-pass membrane protein</topology>
    </subcellularLocation>
</comment>
<dbReference type="Pfam" id="PF16732">
    <property type="entry name" value="ComP_DUS"/>
    <property type="match status" value="1"/>
</dbReference>
<dbReference type="InterPro" id="IPR000983">
    <property type="entry name" value="Bac_GSPG_pilin"/>
</dbReference>
<dbReference type="InterPro" id="IPR012902">
    <property type="entry name" value="N_methyl_site"/>
</dbReference>
<comment type="caution">
    <text evidence="4">The sequence shown here is derived from an EMBL/GenBank/DDBJ whole genome shotgun (WGS) entry which is preliminary data.</text>
</comment>
<dbReference type="Gene3D" id="3.30.700.10">
    <property type="entry name" value="Glycoprotein, Type 4 Pilin"/>
    <property type="match status" value="1"/>
</dbReference>
<dbReference type="SUPFAM" id="SSF54523">
    <property type="entry name" value="Pili subunits"/>
    <property type="match status" value="1"/>
</dbReference>
<evidence type="ECO:0000313" key="5">
    <source>
        <dbReference type="Proteomes" id="UP000268033"/>
    </source>
</evidence>
<dbReference type="GO" id="GO:0015627">
    <property type="term" value="C:type II protein secretion system complex"/>
    <property type="evidence" value="ECO:0007669"/>
    <property type="project" value="InterPro"/>
</dbReference>
<organism evidence="4 5">
    <name type="scientific">Gallaecimonas pentaromativorans</name>
    <dbReference type="NCBI Taxonomy" id="584787"/>
    <lineage>
        <taxon>Bacteria</taxon>
        <taxon>Pseudomonadati</taxon>
        <taxon>Pseudomonadota</taxon>
        <taxon>Gammaproteobacteria</taxon>
        <taxon>Enterobacterales</taxon>
        <taxon>Gallaecimonadaceae</taxon>
        <taxon>Gallaecimonas</taxon>
    </lineage>
</organism>
<dbReference type="PRINTS" id="PR00813">
    <property type="entry name" value="BCTERIALGSPG"/>
</dbReference>
<reference evidence="4 5" key="1">
    <citation type="submission" date="2018-11" db="EMBL/GenBank/DDBJ databases">
        <title>Genomic Encyclopedia of Type Strains, Phase IV (KMG-IV): sequencing the most valuable type-strain genomes for metagenomic binning, comparative biology and taxonomic classification.</title>
        <authorList>
            <person name="Goeker M."/>
        </authorList>
    </citation>
    <scope>NUCLEOTIDE SEQUENCE [LARGE SCALE GENOMIC DNA]</scope>
    <source>
        <strain evidence="4 5">DSM 21945</strain>
    </source>
</reference>
<dbReference type="InterPro" id="IPR045584">
    <property type="entry name" value="Pilin-like"/>
</dbReference>
<keyword evidence="3" id="KW-1133">Transmembrane helix</keyword>
<dbReference type="AlphaFoldDB" id="A0A3N1P6K5"/>